<dbReference type="OrthoDB" id="9781738at2"/>
<sequence>MSGIEDSHKIKTIIWFSWKDSDHPKAGGAEVISSSIMKWLVAEGNNVVLFTSRPKGLPAFEGKDGYSVYRQGNAITCYPLCVLKYLRGKMNADLIVEEVNTVPFFISLFTSKPTVLFFHQLCKEVWFYQLPRTVGAFGFLLEKIWLFLLSGKSAVPMSNSTRHDLQKHGFQKISSPVIEGVEITPREAFNKTTFKGRILSFGSIRPMKRTIEQLEAFELAADKCPTLTLDVFGSGSGSYFERFMNCLEISRHKDKITYRGHMAEGQKASTLQLFDILLMTSVKEGWGLTITEAATQGVTTIAYDADGLRDAVKDGVSGVICKDNSPREMASEIVKLAQDSKSIKTLAYNAWEYSFENNLDNTNKSFKQALFELGIFTNE</sequence>
<dbReference type="EMBL" id="CP001751">
    <property type="protein sequence ID" value="ADE39234.1"/>
    <property type="molecule type" value="Genomic_DNA"/>
</dbReference>
<reference evidence="2 3" key="1">
    <citation type="journal article" date="2010" name="J. Bacteriol.">
        <title>Complete genome sequence of "Candidatus Puniceispirillum marinum" IMCC1322, a representative of the SAR116 clade in the Alphaproteobacteria.</title>
        <authorList>
            <person name="Oh H.M."/>
            <person name="Kwon K.K."/>
            <person name="Kang I."/>
            <person name="Kang S.G."/>
            <person name="Lee J.H."/>
            <person name="Kim S.J."/>
            <person name="Cho J.C."/>
        </authorList>
    </citation>
    <scope>NUCLEOTIDE SEQUENCE [LARGE SCALE GENOMIC DNA]</scope>
    <source>
        <strain evidence="2 3">IMCC1322</strain>
    </source>
</reference>
<evidence type="ECO:0000259" key="1">
    <source>
        <dbReference type="Pfam" id="PF00534"/>
    </source>
</evidence>
<dbReference type="InterPro" id="IPR001296">
    <property type="entry name" value="Glyco_trans_1"/>
</dbReference>
<dbReference type="STRING" id="488538.SAR116_0991"/>
<dbReference type="RefSeq" id="WP_013045863.1">
    <property type="nucleotide sequence ID" value="NC_014010.1"/>
</dbReference>
<dbReference type="Pfam" id="PF00534">
    <property type="entry name" value="Glycos_transf_1"/>
    <property type="match status" value="1"/>
</dbReference>
<name>D5BSI7_PUNMI</name>
<dbReference type="PANTHER" id="PTHR12526:SF618">
    <property type="entry name" value="GLYCOSYLTRANSFERASE, FAMILY 4"/>
    <property type="match status" value="1"/>
</dbReference>
<dbReference type="Gene3D" id="3.40.50.2000">
    <property type="entry name" value="Glycogen Phosphorylase B"/>
    <property type="match status" value="2"/>
</dbReference>
<dbReference type="HOGENOM" id="CLU_009583_2_2_5"/>
<dbReference type="SUPFAM" id="SSF53756">
    <property type="entry name" value="UDP-Glycosyltransferase/glycogen phosphorylase"/>
    <property type="match status" value="1"/>
</dbReference>
<gene>
    <name evidence="2" type="ordered locus">SAR116_0991</name>
</gene>
<keyword evidence="3" id="KW-1185">Reference proteome</keyword>
<dbReference type="AlphaFoldDB" id="D5BSI7"/>
<dbReference type="EC" id="2.4.1.-" evidence="2"/>
<dbReference type="GO" id="GO:0016757">
    <property type="term" value="F:glycosyltransferase activity"/>
    <property type="evidence" value="ECO:0007669"/>
    <property type="project" value="UniProtKB-KW"/>
</dbReference>
<dbReference type="CAZy" id="GT4">
    <property type="family name" value="Glycosyltransferase Family 4"/>
</dbReference>
<dbReference type="KEGG" id="apb:SAR116_0991"/>
<dbReference type="eggNOG" id="COG0438">
    <property type="taxonomic scope" value="Bacteria"/>
</dbReference>
<dbReference type="Proteomes" id="UP000007460">
    <property type="component" value="Chromosome"/>
</dbReference>
<keyword evidence="2" id="KW-0328">Glycosyltransferase</keyword>
<evidence type="ECO:0000313" key="2">
    <source>
        <dbReference type="EMBL" id="ADE39234.1"/>
    </source>
</evidence>
<keyword evidence="2" id="KW-0808">Transferase</keyword>
<protein>
    <submittedName>
        <fullName evidence="2">Glycosyl transferase, group 1</fullName>
        <ecNumber evidence="2">2.4.1.-</ecNumber>
    </submittedName>
</protein>
<organism evidence="2 3">
    <name type="scientific">Puniceispirillum marinum (strain IMCC1322)</name>
    <dbReference type="NCBI Taxonomy" id="488538"/>
    <lineage>
        <taxon>Bacteria</taxon>
        <taxon>Pseudomonadati</taxon>
        <taxon>Pseudomonadota</taxon>
        <taxon>Alphaproteobacteria</taxon>
        <taxon>Candidatus Puniceispirillales</taxon>
        <taxon>Candidatus Puniceispirillaceae</taxon>
        <taxon>Candidatus Puniceispirillum</taxon>
    </lineage>
</organism>
<evidence type="ECO:0000313" key="3">
    <source>
        <dbReference type="Proteomes" id="UP000007460"/>
    </source>
</evidence>
<proteinExistence type="predicted"/>
<accession>D5BSI7</accession>
<dbReference type="PANTHER" id="PTHR12526">
    <property type="entry name" value="GLYCOSYLTRANSFERASE"/>
    <property type="match status" value="1"/>
</dbReference>
<dbReference type="CDD" id="cd03801">
    <property type="entry name" value="GT4_PimA-like"/>
    <property type="match status" value="1"/>
</dbReference>
<feature type="domain" description="Glycosyl transferase family 1" evidence="1">
    <location>
        <begin position="193"/>
        <end position="350"/>
    </location>
</feature>